<feature type="transmembrane region" description="Helical" evidence="5">
    <location>
        <begin position="396"/>
        <end position="421"/>
    </location>
</feature>
<evidence type="ECO:0000256" key="2">
    <source>
        <dbReference type="ARBA" id="ARBA00022692"/>
    </source>
</evidence>
<dbReference type="EMBL" id="QDGZ01000005">
    <property type="protein sequence ID" value="PVG82393.1"/>
    <property type="molecule type" value="Genomic_DNA"/>
</dbReference>
<feature type="transmembrane region" description="Helical" evidence="5">
    <location>
        <begin position="19"/>
        <end position="44"/>
    </location>
</feature>
<evidence type="ECO:0000259" key="6">
    <source>
        <dbReference type="PROSITE" id="PS50850"/>
    </source>
</evidence>
<evidence type="ECO:0000256" key="5">
    <source>
        <dbReference type="SAM" id="Phobius"/>
    </source>
</evidence>
<feature type="transmembrane region" description="Helical" evidence="5">
    <location>
        <begin position="302"/>
        <end position="320"/>
    </location>
</feature>
<dbReference type="Pfam" id="PF07690">
    <property type="entry name" value="MFS_1"/>
    <property type="match status" value="1"/>
</dbReference>
<evidence type="ECO:0000256" key="1">
    <source>
        <dbReference type="ARBA" id="ARBA00004651"/>
    </source>
</evidence>
<organism evidence="7 8">
    <name type="scientific">Nocardioides gansuensis</name>
    <dbReference type="NCBI Taxonomy" id="2138300"/>
    <lineage>
        <taxon>Bacteria</taxon>
        <taxon>Bacillati</taxon>
        <taxon>Actinomycetota</taxon>
        <taxon>Actinomycetes</taxon>
        <taxon>Propionibacteriales</taxon>
        <taxon>Nocardioidaceae</taxon>
        <taxon>Nocardioides</taxon>
    </lineage>
</organism>
<dbReference type="Gene3D" id="1.20.1720.10">
    <property type="entry name" value="Multidrug resistance protein D"/>
    <property type="match status" value="1"/>
</dbReference>
<comment type="caution">
    <text evidence="7">The sequence shown here is derived from an EMBL/GenBank/DDBJ whole genome shotgun (WGS) entry which is preliminary data.</text>
</comment>
<dbReference type="GO" id="GO:0005886">
    <property type="term" value="C:plasma membrane"/>
    <property type="evidence" value="ECO:0007669"/>
    <property type="project" value="UniProtKB-SubCell"/>
</dbReference>
<sequence length="452" mass="45310">MTTVTPPAPTRERILGQRYAATTVGMFALIAFVAFEAMAVVTVMPTVAADLDGVSLFALSFAAPLAGGVVGMVAAGMWSDRRGPAGPLAASMVLFSLGLLVCGTAPSMDVLVAGRVLQGLGGGALTVGLYVVVGLVYPAVLQPAVFASFAAAWVLPSLFGPAVAALVADLIGWRWVFLGTVALVAVAGLLIAPALRGLADQVTRGAPVPASRLLWATLAAGGALALELLGSSQGSRALLAFAALALVVVAVRPLVPRGTLTATRGLPAVIGTRGLMSAGFFTAEAYIVFVLQEDWSLTPGRAGLALTVVGITWATASQVQSRLGARVSDERLMLVGSALVLAGTASLAASVWLHVPALLAGAAYVVAGAGMGLGYPRTGVAMLAASTDRDRGFNSAALSIADSLGAAVALAVTGVVFTLAGRAGLDPFLAVFGVAVALAVAGLLTATRTRLS</sequence>
<feature type="transmembrane region" description="Helical" evidence="5">
    <location>
        <begin position="88"/>
        <end position="108"/>
    </location>
</feature>
<feature type="transmembrane region" description="Helical" evidence="5">
    <location>
        <begin position="120"/>
        <end position="137"/>
    </location>
</feature>
<feature type="transmembrane region" description="Helical" evidence="5">
    <location>
        <begin position="358"/>
        <end position="375"/>
    </location>
</feature>
<dbReference type="InterPro" id="IPR011701">
    <property type="entry name" value="MFS"/>
</dbReference>
<gene>
    <name evidence="7" type="ORF">DDE18_13045</name>
</gene>
<dbReference type="PANTHER" id="PTHR23501">
    <property type="entry name" value="MAJOR FACILITATOR SUPERFAMILY"/>
    <property type="match status" value="1"/>
</dbReference>
<name>A0A2T8F9N4_9ACTN</name>
<dbReference type="GO" id="GO:0022857">
    <property type="term" value="F:transmembrane transporter activity"/>
    <property type="evidence" value="ECO:0007669"/>
    <property type="project" value="InterPro"/>
</dbReference>
<proteinExistence type="predicted"/>
<evidence type="ECO:0000256" key="4">
    <source>
        <dbReference type="ARBA" id="ARBA00023136"/>
    </source>
</evidence>
<evidence type="ECO:0000313" key="7">
    <source>
        <dbReference type="EMBL" id="PVG82393.1"/>
    </source>
</evidence>
<keyword evidence="8" id="KW-1185">Reference proteome</keyword>
<comment type="subcellular location">
    <subcellularLocation>
        <location evidence="1">Cell membrane</location>
        <topology evidence="1">Multi-pass membrane protein</topology>
    </subcellularLocation>
</comment>
<feature type="transmembrane region" description="Helical" evidence="5">
    <location>
        <begin position="144"/>
        <end position="167"/>
    </location>
</feature>
<dbReference type="RefSeq" id="WP_116572697.1">
    <property type="nucleotide sequence ID" value="NZ_QDGZ01000005.1"/>
</dbReference>
<keyword evidence="2 5" id="KW-0812">Transmembrane</keyword>
<feature type="transmembrane region" description="Helical" evidence="5">
    <location>
        <begin position="173"/>
        <end position="192"/>
    </location>
</feature>
<feature type="domain" description="Major facilitator superfamily (MFS) profile" evidence="6">
    <location>
        <begin position="22"/>
        <end position="450"/>
    </location>
</feature>
<evidence type="ECO:0000256" key="3">
    <source>
        <dbReference type="ARBA" id="ARBA00022989"/>
    </source>
</evidence>
<feature type="transmembrane region" description="Helical" evidence="5">
    <location>
        <begin position="213"/>
        <end position="231"/>
    </location>
</feature>
<feature type="transmembrane region" description="Helical" evidence="5">
    <location>
        <begin position="237"/>
        <end position="255"/>
    </location>
</feature>
<protein>
    <submittedName>
        <fullName evidence="7">MFS transporter</fullName>
    </submittedName>
</protein>
<dbReference type="InterPro" id="IPR020846">
    <property type="entry name" value="MFS_dom"/>
</dbReference>
<feature type="transmembrane region" description="Helical" evidence="5">
    <location>
        <begin position="56"/>
        <end position="76"/>
    </location>
</feature>
<feature type="transmembrane region" description="Helical" evidence="5">
    <location>
        <begin position="427"/>
        <end position="446"/>
    </location>
</feature>
<dbReference type="AlphaFoldDB" id="A0A2T8F9N4"/>
<reference evidence="7 8" key="1">
    <citation type="submission" date="2018-04" db="EMBL/GenBank/DDBJ databases">
        <title>Genome of Nocardioides gansuensis WSJ-1.</title>
        <authorList>
            <person name="Wu S."/>
            <person name="Wang G."/>
        </authorList>
    </citation>
    <scope>NUCLEOTIDE SEQUENCE [LARGE SCALE GENOMIC DNA]</scope>
    <source>
        <strain evidence="7 8">WSJ-1</strain>
    </source>
</reference>
<keyword evidence="3 5" id="KW-1133">Transmembrane helix</keyword>
<dbReference type="InterPro" id="IPR036259">
    <property type="entry name" value="MFS_trans_sf"/>
</dbReference>
<feature type="transmembrane region" description="Helical" evidence="5">
    <location>
        <begin position="267"/>
        <end position="290"/>
    </location>
</feature>
<dbReference type="Proteomes" id="UP000246018">
    <property type="component" value="Unassembled WGS sequence"/>
</dbReference>
<dbReference type="SUPFAM" id="SSF103473">
    <property type="entry name" value="MFS general substrate transporter"/>
    <property type="match status" value="1"/>
</dbReference>
<evidence type="ECO:0000313" key="8">
    <source>
        <dbReference type="Proteomes" id="UP000246018"/>
    </source>
</evidence>
<dbReference type="OrthoDB" id="9778875at2"/>
<dbReference type="PROSITE" id="PS50850">
    <property type="entry name" value="MFS"/>
    <property type="match status" value="1"/>
</dbReference>
<dbReference type="PANTHER" id="PTHR23501:SF154">
    <property type="entry name" value="MULTIDRUG-EFFLUX TRANSPORTER RV1634-RELATED"/>
    <property type="match status" value="1"/>
</dbReference>
<feature type="transmembrane region" description="Helical" evidence="5">
    <location>
        <begin position="332"/>
        <end position="352"/>
    </location>
</feature>
<accession>A0A2T8F9N4</accession>
<keyword evidence="4 5" id="KW-0472">Membrane</keyword>
<dbReference type="Gene3D" id="1.20.1250.20">
    <property type="entry name" value="MFS general substrate transporter like domains"/>
    <property type="match status" value="1"/>
</dbReference>